<keyword evidence="2" id="KW-0378">Hydrolase</keyword>
<protein>
    <submittedName>
        <fullName evidence="8">DEAD/DEAH box helicase</fullName>
    </submittedName>
</protein>
<dbReference type="SUPFAM" id="SSF52540">
    <property type="entry name" value="P-loop containing nucleoside triphosphate hydrolases"/>
    <property type="match status" value="1"/>
</dbReference>
<evidence type="ECO:0000259" key="6">
    <source>
        <dbReference type="PROSITE" id="PS51192"/>
    </source>
</evidence>
<organism evidence="8 9">
    <name type="scientific">Glycomyces niveus</name>
    <dbReference type="NCBI Taxonomy" id="2820287"/>
    <lineage>
        <taxon>Bacteria</taxon>
        <taxon>Bacillati</taxon>
        <taxon>Actinomycetota</taxon>
        <taxon>Actinomycetes</taxon>
        <taxon>Glycomycetales</taxon>
        <taxon>Glycomycetaceae</taxon>
        <taxon>Glycomyces</taxon>
    </lineage>
</organism>
<accession>A0ABS3U5K0</accession>
<feature type="domain" description="Helicase ATP-binding" evidence="6">
    <location>
        <begin position="308"/>
        <end position="481"/>
    </location>
</feature>
<dbReference type="InterPro" id="IPR001650">
    <property type="entry name" value="Helicase_C-like"/>
</dbReference>
<dbReference type="SMART" id="SM00490">
    <property type="entry name" value="HELICc"/>
    <property type="match status" value="1"/>
</dbReference>
<reference evidence="8 9" key="1">
    <citation type="submission" date="2021-03" db="EMBL/GenBank/DDBJ databases">
        <title>Glycomyces sp. nov., a novel actinomycete isolated from soil.</title>
        <authorList>
            <person name="Yang X."/>
            <person name="Xu X."/>
        </authorList>
    </citation>
    <scope>NUCLEOTIDE SEQUENCE [LARGE SCALE GENOMIC DNA]</scope>
    <source>
        <strain evidence="8 9">NEAU-S30</strain>
    </source>
</reference>
<evidence type="ECO:0000256" key="4">
    <source>
        <dbReference type="ARBA" id="ARBA00022840"/>
    </source>
</evidence>
<keyword evidence="4" id="KW-0067">ATP-binding</keyword>
<dbReference type="GO" id="GO:0004386">
    <property type="term" value="F:helicase activity"/>
    <property type="evidence" value="ECO:0007669"/>
    <property type="project" value="UniProtKB-KW"/>
</dbReference>
<feature type="domain" description="Helicase C-terminal" evidence="7">
    <location>
        <begin position="582"/>
        <end position="771"/>
    </location>
</feature>
<dbReference type="Proteomes" id="UP000681341">
    <property type="component" value="Unassembled WGS sequence"/>
</dbReference>
<dbReference type="Pfam" id="PF00271">
    <property type="entry name" value="Helicase_C"/>
    <property type="match status" value="1"/>
</dbReference>
<dbReference type="EMBL" id="JAGFNP010000007">
    <property type="protein sequence ID" value="MBO3734055.1"/>
    <property type="molecule type" value="Genomic_DNA"/>
</dbReference>
<keyword evidence="9" id="KW-1185">Reference proteome</keyword>
<dbReference type="InterPro" id="IPR050474">
    <property type="entry name" value="Hel308_SKI2-like"/>
</dbReference>
<evidence type="ECO:0000313" key="8">
    <source>
        <dbReference type="EMBL" id="MBO3734055.1"/>
    </source>
</evidence>
<proteinExistence type="predicted"/>
<dbReference type="PANTHER" id="PTHR47961:SF6">
    <property type="entry name" value="DNA-DIRECTED DNA POLYMERASE"/>
    <property type="match status" value="1"/>
</dbReference>
<feature type="compositionally biased region" description="Basic and acidic residues" evidence="5">
    <location>
        <begin position="552"/>
        <end position="568"/>
    </location>
</feature>
<feature type="region of interest" description="Disordered" evidence="5">
    <location>
        <begin position="548"/>
        <end position="573"/>
    </location>
</feature>
<dbReference type="PROSITE" id="PS51194">
    <property type="entry name" value="HELICASE_CTER"/>
    <property type="match status" value="1"/>
</dbReference>
<comment type="caution">
    <text evidence="8">The sequence shown here is derived from an EMBL/GenBank/DDBJ whole genome shotgun (WGS) entry which is preliminary data.</text>
</comment>
<evidence type="ECO:0000256" key="2">
    <source>
        <dbReference type="ARBA" id="ARBA00022801"/>
    </source>
</evidence>
<evidence type="ECO:0000256" key="5">
    <source>
        <dbReference type="SAM" id="MobiDB-lite"/>
    </source>
</evidence>
<dbReference type="SMART" id="SM00487">
    <property type="entry name" value="DEXDc"/>
    <property type="match status" value="1"/>
</dbReference>
<dbReference type="PANTHER" id="PTHR47961">
    <property type="entry name" value="DNA POLYMERASE THETA, PUTATIVE (AFU_ORTHOLOGUE AFUA_1G05260)-RELATED"/>
    <property type="match status" value="1"/>
</dbReference>
<dbReference type="InterPro" id="IPR014001">
    <property type="entry name" value="Helicase_ATP-bd"/>
</dbReference>
<evidence type="ECO:0000259" key="7">
    <source>
        <dbReference type="PROSITE" id="PS51194"/>
    </source>
</evidence>
<keyword evidence="1" id="KW-0547">Nucleotide-binding</keyword>
<dbReference type="InterPro" id="IPR011545">
    <property type="entry name" value="DEAD/DEAH_box_helicase_dom"/>
</dbReference>
<dbReference type="Pfam" id="PF00270">
    <property type="entry name" value="DEAD"/>
    <property type="match status" value="1"/>
</dbReference>
<sequence>MERTLNLQALREALGSLPQGALPSPEELIRLIADIEVGAIMNRFDIDSGVIRTAWYLHGVCAASEAGELYSPARRQRAFAVSAHIFDLAIAREDRTTPENLLSLAFAAQVGYLRAGQDPNAAAVFRRIRHLLHGPTAVEATMSSDESFTAVSEHIETLALEVGVAFLGLQTAVVRRLVNYWRNQLRALARDLRSWDLSGTIFGPAEAVVDAVDATTSFLIFGTRERLAAAETSLLGVVNGRAGRGDLNARWVAAHLLGLIGELAKGSLHDILPPDAAPVVAQAFTLTSPPILNLWPPQRELLTRPSANPLDPNTSRLLISVPTSAGKSLCSQLVMCTHLATSPGRVIYVSPLRSLTREMRSSLRDRLRVLDRELGADTPDFPLDGGAFLQFDHEADIEVVTPERLMYALRHDPEGVLRDVSLIVVDEAHHITQGQRGFLLEGLLAFCQTLPESPRLVLLSAAVGNGAALAQWLEPDKPEVLFTSPWRGPRRLHGLLTTDANWEQKTVSPRRSTDWPWTVRFPVTVRISIRPAEAVAVTELTTNRSQPLGELVFRRKGPDDTSRERSQRDSNLSTPAYKMFAQAATYFLSAGPMLVVTSTRRLAQDTARAMASHLPEHVTARPLTERVRAELGSEHPLVSCLRSGIAFHHAALPTDVLEAIEDALRSERIRAVVSTTTLTDGVNLPVRTVVITAALDDDQRPQVNGVPGLDAAKLLNAVGRAGRAGRESEGWILLALNRRIKSSDHELFTPAAEDLRVESALTREQALVDLAAAEQLIAESADSVMAVTESLASDFITYVWFVLDAHDHLATDAPPLDAVDRLLAMQQLPPEIKTRWQRLAQKTQEHYLTTASETRRRWTTTGTSLSSARALDNMARRLAVRVLNEPALESYSNSEGDDPEVFALGDTLRLLDEELAFTELLKLPERRSAWMFYDRRATRNRQAINVDVREAMRAWIDGTPIPALARQWLPDAETDWALEQAVANISTTFEHYLSWTLGALIHMTNEHLSRAESPLLLRPDTAWHLRYGVDTEQAIHLLTRGVHSRALAHAIGRQADAQGIPSSVQRQWLADQHISGWRSVYAPSDLEIEDLLEYVRIRRRSLLRGLLRDGSISIEVDVIGPIRYSSATLRWSEDNPAQEIDILDAEGDVCGRVRAGDHLDVTAVLRSGLRVTMDLQREQLYISRS</sequence>
<evidence type="ECO:0000313" key="9">
    <source>
        <dbReference type="Proteomes" id="UP000681341"/>
    </source>
</evidence>
<dbReference type="InterPro" id="IPR027417">
    <property type="entry name" value="P-loop_NTPase"/>
</dbReference>
<evidence type="ECO:0000256" key="3">
    <source>
        <dbReference type="ARBA" id="ARBA00022806"/>
    </source>
</evidence>
<name>A0ABS3U5K0_9ACTN</name>
<evidence type="ECO:0000256" key="1">
    <source>
        <dbReference type="ARBA" id="ARBA00022741"/>
    </source>
</evidence>
<gene>
    <name evidence="8" type="ORF">J5V16_14600</name>
</gene>
<dbReference type="PROSITE" id="PS51192">
    <property type="entry name" value="HELICASE_ATP_BIND_1"/>
    <property type="match status" value="1"/>
</dbReference>
<dbReference type="Gene3D" id="3.40.50.300">
    <property type="entry name" value="P-loop containing nucleotide triphosphate hydrolases"/>
    <property type="match status" value="2"/>
</dbReference>
<keyword evidence="3 8" id="KW-0347">Helicase</keyword>